<evidence type="ECO:0000256" key="5">
    <source>
        <dbReference type="ARBA" id="ARBA00022723"/>
    </source>
</evidence>
<dbReference type="PANTHER" id="PTHR42917">
    <property type="entry name" value="2,4-DIENOYL-COA REDUCTASE"/>
    <property type="match status" value="1"/>
</dbReference>
<keyword evidence="3" id="KW-0285">Flavoprotein</keyword>
<evidence type="ECO:0000256" key="2">
    <source>
        <dbReference type="ARBA" id="ARBA00001966"/>
    </source>
</evidence>
<dbReference type="InterPro" id="IPR013785">
    <property type="entry name" value="Aldolase_TIM"/>
</dbReference>
<comment type="caution">
    <text evidence="10">The sequence shown here is derived from an EMBL/GenBank/DDBJ whole genome shotgun (WGS) entry which is preliminary data.</text>
</comment>
<dbReference type="GO" id="GO:0010181">
    <property type="term" value="F:FMN binding"/>
    <property type="evidence" value="ECO:0007669"/>
    <property type="project" value="InterPro"/>
</dbReference>
<dbReference type="GO" id="GO:0046872">
    <property type="term" value="F:metal ion binding"/>
    <property type="evidence" value="ECO:0007669"/>
    <property type="project" value="UniProtKB-KW"/>
</dbReference>
<dbReference type="SUPFAM" id="SSF51395">
    <property type="entry name" value="FMN-linked oxidoreductases"/>
    <property type="match status" value="1"/>
</dbReference>
<dbReference type="GO" id="GO:0051536">
    <property type="term" value="F:iron-sulfur cluster binding"/>
    <property type="evidence" value="ECO:0007669"/>
    <property type="project" value="UniProtKB-KW"/>
</dbReference>
<evidence type="ECO:0000256" key="3">
    <source>
        <dbReference type="ARBA" id="ARBA00022630"/>
    </source>
</evidence>
<dbReference type="InterPro" id="IPR051793">
    <property type="entry name" value="NADH:flavin_oxidoreductase"/>
</dbReference>
<comment type="cofactor">
    <cofactor evidence="2">
        <name>[4Fe-4S] cluster</name>
        <dbReference type="ChEBI" id="CHEBI:49883"/>
    </cofactor>
</comment>
<keyword evidence="6" id="KW-0560">Oxidoreductase</keyword>
<keyword evidence="7" id="KW-0408">Iron</keyword>
<evidence type="ECO:0000256" key="8">
    <source>
        <dbReference type="ARBA" id="ARBA00023014"/>
    </source>
</evidence>
<reference evidence="10 11" key="1">
    <citation type="submission" date="2014-04" db="EMBL/GenBank/DDBJ databases">
        <title>The Genome Sequence of Mycobacterium tuberculosis TKK-01-0051.</title>
        <authorList>
            <consortium name="The Broad Institute Genomics Platform"/>
            <consortium name="The Broad Institute Genome Sequencing Center for Infectious Disease"/>
            <person name="Earl A.M."/>
            <person name="Cohen K."/>
            <person name="Pym A."/>
            <person name="Bishai W."/>
            <person name="Maharaj K."/>
            <person name="Desjardins C."/>
            <person name="Abeel T."/>
            <person name="Young S."/>
            <person name="Zeng Q."/>
            <person name="Gargeya S."/>
            <person name="Abouelleil A."/>
            <person name="Alvarado L."/>
            <person name="Chapman S.B."/>
            <person name="Gainer-Dewar J."/>
            <person name="Goldberg J."/>
            <person name="Griggs A."/>
            <person name="Gujja S."/>
            <person name="Hansen M."/>
            <person name="Howarth C."/>
            <person name="Imamovic A."/>
            <person name="Larimer J."/>
            <person name="Murphy C."/>
            <person name="Naylor J."/>
            <person name="Pearson M."/>
            <person name="Poon T.W."/>
            <person name="Priest M."/>
            <person name="Roberts A."/>
            <person name="Saif S."/>
            <person name="Shea T."/>
            <person name="Sykes S."/>
            <person name="Wortman J."/>
            <person name="Nusbaum C."/>
            <person name="Birren B."/>
        </authorList>
    </citation>
    <scope>NUCLEOTIDE SEQUENCE [LARGE SCALE GENOMIC DNA]</scope>
    <source>
        <strain evidence="10 11">TKK-01-0051</strain>
    </source>
</reference>
<dbReference type="RefSeq" id="WP_044486029.1">
    <property type="nucleotide sequence ID" value="NZ_KK328284.1"/>
</dbReference>
<feature type="domain" description="NADH:flavin oxidoreductase/NADH oxidase N-terminal" evidence="9">
    <location>
        <begin position="22"/>
        <end position="374"/>
    </location>
</feature>
<evidence type="ECO:0000313" key="10">
    <source>
        <dbReference type="EMBL" id="KBZ60550.1"/>
    </source>
</evidence>
<evidence type="ECO:0000259" key="9">
    <source>
        <dbReference type="Pfam" id="PF00724"/>
    </source>
</evidence>
<dbReference type="PATRIC" id="fig|1324261.3.peg.3536"/>
<evidence type="ECO:0000256" key="1">
    <source>
        <dbReference type="ARBA" id="ARBA00001917"/>
    </source>
</evidence>
<proteinExistence type="predicted"/>
<dbReference type="Proteomes" id="UP000025947">
    <property type="component" value="Unassembled WGS sequence"/>
</dbReference>
<comment type="cofactor">
    <cofactor evidence="1">
        <name>FMN</name>
        <dbReference type="ChEBI" id="CHEBI:58210"/>
    </cofactor>
</comment>
<dbReference type="Gene3D" id="3.20.20.70">
    <property type="entry name" value="Aldolase class I"/>
    <property type="match status" value="1"/>
</dbReference>
<name>A0A051TUR8_9MYCO</name>
<keyword evidence="11" id="KW-1185">Reference proteome</keyword>
<dbReference type="AlphaFoldDB" id="A0A051TUR8"/>
<gene>
    <name evidence="10" type="ORF">K875_03496</name>
</gene>
<keyword evidence="5" id="KW-0479">Metal-binding</keyword>
<keyword evidence="4" id="KW-0288">FMN</keyword>
<evidence type="ECO:0000256" key="4">
    <source>
        <dbReference type="ARBA" id="ARBA00022643"/>
    </source>
</evidence>
<dbReference type="Pfam" id="PF00724">
    <property type="entry name" value="Oxidored_FMN"/>
    <property type="match status" value="1"/>
</dbReference>
<accession>A0A051TUR8</accession>
<evidence type="ECO:0000256" key="6">
    <source>
        <dbReference type="ARBA" id="ARBA00023002"/>
    </source>
</evidence>
<protein>
    <recommendedName>
        <fullName evidence="9">NADH:flavin oxidoreductase/NADH oxidase N-terminal domain-containing protein</fullName>
    </recommendedName>
</protein>
<dbReference type="EMBL" id="JLXW01000010">
    <property type="protein sequence ID" value="KBZ60550.1"/>
    <property type="molecule type" value="Genomic_DNA"/>
</dbReference>
<evidence type="ECO:0000313" key="11">
    <source>
        <dbReference type="Proteomes" id="UP000025947"/>
    </source>
</evidence>
<dbReference type="PANTHER" id="PTHR42917:SF2">
    <property type="entry name" value="2,4-DIENOYL-COA REDUCTASE [(2E)-ENOYL-COA-PRODUCING]"/>
    <property type="match status" value="1"/>
</dbReference>
<keyword evidence="8" id="KW-0411">Iron-sulfur</keyword>
<dbReference type="HOGENOM" id="CLU_012153_0_1_11"/>
<evidence type="ECO:0000256" key="7">
    <source>
        <dbReference type="ARBA" id="ARBA00023004"/>
    </source>
</evidence>
<dbReference type="InterPro" id="IPR001155">
    <property type="entry name" value="OxRdtase_FMN_N"/>
</dbReference>
<sequence>MTKDFRPPDSSQVDDPVDISGLLTPLSVGSLRLPNRFALAPMTRYATPDGVPTAAYVPYFRRRAAGGMGLLITESALIPDPSTAMDLDMLSYFHDNAKAAWRPVVEAVHDEGAAIFSQLLHAGVYRGHRPSIFPDVPTASPSGIDFYGDPIGKALSTNDIDNIIASYVKAARDAQWAGFDGIEVHGAHGYLPDLFLWERTNQRSDRYGGALADRTRFACELVGALRSELGPDTVISFRFSQWKADLFDARIANTPSELETVLGPLTAAGVDIFHPSTRRHYDAAFPDLGGADGRLSLAGWTKKITGHPTITVGSIALTKTIGESGATAGGHADIASLHALVRQYERGEFDIAAIGRAALANPDIVHKIHSGRSQELIPYNERRHKLTLR</sequence>
<organism evidence="10 11">
    <name type="scientific">Mycobacterium [tuberculosis] TKK-01-0051</name>
    <dbReference type="NCBI Taxonomy" id="1324261"/>
    <lineage>
        <taxon>Bacteria</taxon>
        <taxon>Bacillati</taxon>
        <taxon>Actinomycetota</taxon>
        <taxon>Actinomycetes</taxon>
        <taxon>Mycobacteriales</taxon>
        <taxon>Mycobacteriaceae</taxon>
        <taxon>Mycobacterium</taxon>
        <taxon>Mycobacterium avium complex (MAC)</taxon>
    </lineage>
</organism>
<dbReference type="GO" id="GO:0016491">
    <property type="term" value="F:oxidoreductase activity"/>
    <property type="evidence" value="ECO:0007669"/>
    <property type="project" value="UniProtKB-KW"/>
</dbReference>